<dbReference type="Pfam" id="PF26410">
    <property type="entry name" value="GH5_mannosidase"/>
    <property type="match status" value="1"/>
</dbReference>
<dbReference type="SUPFAM" id="SSF51445">
    <property type="entry name" value="(Trans)glycosidases"/>
    <property type="match status" value="1"/>
</dbReference>
<dbReference type="AlphaFoldDB" id="B8IHE0"/>
<proteinExistence type="predicted"/>
<dbReference type="GO" id="GO:0005576">
    <property type="term" value="C:extracellular region"/>
    <property type="evidence" value="ECO:0007669"/>
    <property type="project" value="UniProtKB-SubCell"/>
</dbReference>
<dbReference type="InterPro" id="IPR017853">
    <property type="entry name" value="GH"/>
</dbReference>
<comment type="catalytic activity">
    <reaction evidence="1">
        <text>Random hydrolysis of (1-&gt;4)-beta-D-mannosidic linkages in mannans, galactomannans and glucomannans.</text>
        <dbReference type="EC" id="3.2.1.78"/>
    </reaction>
</comment>
<name>B8IHE0_METNO</name>
<evidence type="ECO:0000256" key="1">
    <source>
        <dbReference type="ARBA" id="ARBA00001678"/>
    </source>
</evidence>
<dbReference type="GO" id="GO:0000272">
    <property type="term" value="P:polysaccharide catabolic process"/>
    <property type="evidence" value="ECO:0007669"/>
    <property type="project" value="InterPro"/>
</dbReference>
<dbReference type="InterPro" id="IPR045053">
    <property type="entry name" value="MAN-like"/>
</dbReference>
<dbReference type="eggNOG" id="COG3934">
    <property type="taxonomic scope" value="Bacteria"/>
</dbReference>
<evidence type="ECO:0000256" key="6">
    <source>
        <dbReference type="ARBA" id="ARBA00022801"/>
    </source>
</evidence>
<feature type="domain" description="Glycoside hydrolase family 5" evidence="9">
    <location>
        <begin position="132"/>
        <end position="254"/>
    </location>
</feature>
<keyword evidence="11" id="KW-1185">Reference proteome</keyword>
<dbReference type="PANTHER" id="PTHR31451:SF39">
    <property type="entry name" value="MANNAN ENDO-1,4-BETA-MANNOSIDASE 1"/>
    <property type="match status" value="1"/>
</dbReference>
<evidence type="ECO:0000256" key="4">
    <source>
        <dbReference type="ARBA" id="ARBA00022525"/>
    </source>
</evidence>
<dbReference type="KEGG" id="mno:Mnod_6857"/>
<evidence type="ECO:0000259" key="9">
    <source>
        <dbReference type="Pfam" id="PF26410"/>
    </source>
</evidence>
<evidence type="ECO:0000313" key="10">
    <source>
        <dbReference type="EMBL" id="ACL61603.1"/>
    </source>
</evidence>
<sequence length="383" mass="42896">MIVRAIWTALGLLALAAWTPASADPFVRTAGTKFILRGKPFFVAGANNHYLPWGSEEEVTQVLDDAVALGANTIRTLLGPVIGSPDGSTPTIWNWKSKATSYNLGVNGTYLLYWDARERQMGINDGPNGLQKIDFLIAEAGKRNLKLIIAFLDFWDYTGGAQQMRAWYKSNDKSTFFFSDSRTKRDYKTWVSYVLNRVNSLTGVAYRDDPTIMAWDLMNEGNATPESLRLAWTAEMSAYVKALDPNHLVSSGNANVTSPLVDLPIPTLDFGTWHGYPLYYKQTVQEFDAMITKFCQLAAQHNKPVLLEEFGYSRGNHDAAEAFTRWLNTLTRDPNCAGWLVWELVSKQNDGTVPNDPTFQFEISRDDSPIWKALKAGTIRSIP</sequence>
<dbReference type="Gene3D" id="3.20.20.80">
    <property type="entry name" value="Glycosidases"/>
    <property type="match status" value="1"/>
</dbReference>
<protein>
    <recommendedName>
        <fullName evidence="3">mannan endo-1,4-beta-mannosidase</fullName>
        <ecNumber evidence="3">3.2.1.78</ecNumber>
    </recommendedName>
</protein>
<keyword evidence="6 10" id="KW-0378">Hydrolase</keyword>
<dbReference type="GO" id="GO:0016985">
    <property type="term" value="F:mannan endo-1,4-beta-mannosidase activity"/>
    <property type="evidence" value="ECO:0007669"/>
    <property type="project" value="TreeGrafter"/>
</dbReference>
<dbReference type="PANTHER" id="PTHR31451">
    <property type="match status" value="1"/>
</dbReference>
<evidence type="ECO:0000256" key="8">
    <source>
        <dbReference type="SAM" id="SignalP"/>
    </source>
</evidence>
<dbReference type="EC" id="3.2.1.78" evidence="3"/>
<gene>
    <name evidence="10" type="ordered locus">Mnod_6857</name>
</gene>
<dbReference type="STRING" id="460265.Mnod_6857"/>
<feature type="chain" id="PRO_5002871639" description="mannan endo-1,4-beta-mannosidase" evidence="8">
    <location>
        <begin position="24"/>
        <end position="383"/>
    </location>
</feature>
<evidence type="ECO:0000256" key="3">
    <source>
        <dbReference type="ARBA" id="ARBA00012706"/>
    </source>
</evidence>
<comment type="subcellular location">
    <subcellularLocation>
        <location evidence="2">Secreted</location>
    </subcellularLocation>
</comment>
<evidence type="ECO:0000313" key="11">
    <source>
        <dbReference type="Proteomes" id="UP000008207"/>
    </source>
</evidence>
<dbReference type="Proteomes" id="UP000008207">
    <property type="component" value="Chromosome"/>
</dbReference>
<dbReference type="CAZy" id="GH5">
    <property type="family name" value="Glycoside Hydrolase Family 5"/>
</dbReference>
<feature type="signal peptide" evidence="8">
    <location>
        <begin position="1"/>
        <end position="23"/>
    </location>
</feature>
<dbReference type="HOGENOM" id="CLU_031603_4_0_5"/>
<keyword evidence="4" id="KW-0964">Secreted</keyword>
<evidence type="ECO:0000256" key="7">
    <source>
        <dbReference type="ARBA" id="ARBA00023295"/>
    </source>
</evidence>
<dbReference type="OrthoDB" id="9801493at2"/>
<evidence type="ECO:0000256" key="5">
    <source>
        <dbReference type="ARBA" id="ARBA00022729"/>
    </source>
</evidence>
<keyword evidence="5 8" id="KW-0732">Signal</keyword>
<evidence type="ECO:0000256" key="2">
    <source>
        <dbReference type="ARBA" id="ARBA00004613"/>
    </source>
</evidence>
<dbReference type="InterPro" id="IPR001547">
    <property type="entry name" value="Glyco_hydro_5"/>
</dbReference>
<dbReference type="EMBL" id="CP001349">
    <property type="protein sequence ID" value="ACL61603.1"/>
    <property type="molecule type" value="Genomic_DNA"/>
</dbReference>
<accession>B8IHE0</accession>
<dbReference type="RefSeq" id="WP_015933168.1">
    <property type="nucleotide sequence ID" value="NC_011894.1"/>
</dbReference>
<keyword evidence="7" id="KW-0326">Glycosidase</keyword>
<organism evidence="10 11">
    <name type="scientific">Methylobacterium nodulans (strain LMG 21967 / CNCM I-2342 / ORS 2060)</name>
    <dbReference type="NCBI Taxonomy" id="460265"/>
    <lineage>
        <taxon>Bacteria</taxon>
        <taxon>Pseudomonadati</taxon>
        <taxon>Pseudomonadota</taxon>
        <taxon>Alphaproteobacteria</taxon>
        <taxon>Hyphomicrobiales</taxon>
        <taxon>Methylobacteriaceae</taxon>
        <taxon>Methylobacterium</taxon>
    </lineage>
</organism>
<reference evidence="10 11" key="1">
    <citation type="submission" date="2009-01" db="EMBL/GenBank/DDBJ databases">
        <title>Complete sequence of chromosome of Methylobacterium nodulans ORS 2060.</title>
        <authorList>
            <consortium name="US DOE Joint Genome Institute"/>
            <person name="Lucas S."/>
            <person name="Copeland A."/>
            <person name="Lapidus A."/>
            <person name="Glavina del Rio T."/>
            <person name="Dalin E."/>
            <person name="Tice H."/>
            <person name="Bruce D."/>
            <person name="Goodwin L."/>
            <person name="Pitluck S."/>
            <person name="Sims D."/>
            <person name="Brettin T."/>
            <person name="Detter J.C."/>
            <person name="Han C."/>
            <person name="Larimer F."/>
            <person name="Land M."/>
            <person name="Hauser L."/>
            <person name="Kyrpides N."/>
            <person name="Ivanova N."/>
            <person name="Marx C.J."/>
            <person name="Richardson P."/>
        </authorList>
    </citation>
    <scope>NUCLEOTIDE SEQUENCE [LARGE SCALE GENOMIC DNA]</scope>
    <source>
        <strain evidence="11">LMG 21967 / CNCM I-2342 / ORS 2060</strain>
    </source>
</reference>